<sequence length="165" mass="18830">MFMAKKTIVPTQPSLDDERALEGMADNDREYAVVRGRRMGFHDLNPWGLHKVSRIMLKEGGDELAIGCKCLAAARLNGYFKIKFLWWILWRFYAYWRQYTDIELAEALKLIKKKVDVASVVYCVSTTLMIGMRETIMKMNRAEAKATLQELSGDKAGKSAKTDLG</sequence>
<dbReference type="EMBL" id="PP511379">
    <property type="protein sequence ID" value="XCD03700.1"/>
    <property type="molecule type" value="Genomic_DNA"/>
</dbReference>
<protein>
    <submittedName>
        <fullName evidence="1">Uncharacterized protein</fullName>
    </submittedName>
</protein>
<name>A0AAU8AWG8_9CAUD</name>
<evidence type="ECO:0000313" key="1">
    <source>
        <dbReference type="EMBL" id="XCD03700.1"/>
    </source>
</evidence>
<organism evidence="1">
    <name type="scientific">Dulem virus 40</name>
    <dbReference type="NCBI Taxonomy" id="3145758"/>
    <lineage>
        <taxon>Viruses</taxon>
        <taxon>Duplodnaviria</taxon>
        <taxon>Heunggongvirae</taxon>
        <taxon>Uroviricota</taxon>
        <taxon>Caudoviricetes</taxon>
    </lineage>
</organism>
<reference evidence="1" key="1">
    <citation type="submission" date="2024-03" db="EMBL/GenBank/DDBJ databases">
        <title>Diverse circular DNA viruses in blood, oral, and fecal samples of captive lemurs.</title>
        <authorList>
            <person name="Paietta E.N."/>
            <person name="Kraberger S."/>
            <person name="Lund M.C."/>
            <person name="Custer J.M."/>
            <person name="Vargas K.M."/>
            <person name="Ehmke E.E."/>
            <person name="Yoder A.D."/>
            <person name="Varsani A."/>
        </authorList>
    </citation>
    <scope>NUCLEOTIDE SEQUENCE</scope>
    <source>
        <strain evidence="1">Duke_21_1</strain>
    </source>
</reference>
<proteinExistence type="predicted"/>
<accession>A0AAU8AWG8</accession>